<name>A0A0L6UJK8_9BASI</name>
<proteinExistence type="predicted"/>
<dbReference type="STRING" id="27349.A0A0L6UJK8"/>
<keyword evidence="2" id="KW-1185">Reference proteome</keyword>
<dbReference type="VEuPathDB" id="FungiDB:VP01_5455g1"/>
<feature type="non-terminal residue" evidence="1">
    <location>
        <position position="1"/>
    </location>
</feature>
<evidence type="ECO:0000313" key="1">
    <source>
        <dbReference type="EMBL" id="KNZ48724.1"/>
    </source>
</evidence>
<dbReference type="Proteomes" id="UP000037035">
    <property type="component" value="Unassembled WGS sequence"/>
</dbReference>
<protein>
    <submittedName>
        <fullName evidence="1">Uncharacterized protein</fullName>
    </submittedName>
</protein>
<sequence>LAIYHLNHNNTTHLREKSYQFSSWAIFSALVTLLQQGNHQVHVSGPNHVLFGDLRQIQSHFSMKLNFYHLDNLMIKLQEFVVTKKPKISQVKECVLSNSEELLSIWNENPNLFFGPQLQFENHQLSQSQDYQWIQKCVAQCSTTLKYQKIRALRFLWKNKLNQDTIAQI</sequence>
<organism evidence="1 2">
    <name type="scientific">Puccinia sorghi</name>
    <dbReference type="NCBI Taxonomy" id="27349"/>
    <lineage>
        <taxon>Eukaryota</taxon>
        <taxon>Fungi</taxon>
        <taxon>Dikarya</taxon>
        <taxon>Basidiomycota</taxon>
        <taxon>Pucciniomycotina</taxon>
        <taxon>Pucciniomycetes</taxon>
        <taxon>Pucciniales</taxon>
        <taxon>Pucciniaceae</taxon>
        <taxon>Puccinia</taxon>
    </lineage>
</organism>
<gene>
    <name evidence="1" type="ORF">VP01_5455g1</name>
</gene>
<dbReference type="EMBL" id="LAVV01010670">
    <property type="protein sequence ID" value="KNZ48724.1"/>
    <property type="molecule type" value="Genomic_DNA"/>
</dbReference>
<evidence type="ECO:0000313" key="2">
    <source>
        <dbReference type="Proteomes" id="UP000037035"/>
    </source>
</evidence>
<dbReference type="AlphaFoldDB" id="A0A0L6UJK8"/>
<reference evidence="1 2" key="1">
    <citation type="submission" date="2015-08" db="EMBL/GenBank/DDBJ databases">
        <title>Next Generation Sequencing and Analysis of the Genome of Puccinia sorghi L Schw, the Causal Agent of Maize Common Rust.</title>
        <authorList>
            <person name="Rochi L."/>
            <person name="Burguener G."/>
            <person name="Darino M."/>
            <person name="Turjanski A."/>
            <person name="Kreff E."/>
            <person name="Dieguez M.J."/>
            <person name="Sacco F."/>
        </authorList>
    </citation>
    <scope>NUCLEOTIDE SEQUENCE [LARGE SCALE GENOMIC DNA]</scope>
    <source>
        <strain evidence="1 2">RO10H11247</strain>
    </source>
</reference>
<comment type="caution">
    <text evidence="1">The sequence shown here is derived from an EMBL/GenBank/DDBJ whole genome shotgun (WGS) entry which is preliminary data.</text>
</comment>
<accession>A0A0L6UJK8</accession>